<dbReference type="PROSITE" id="PS51186">
    <property type="entry name" value="GNAT"/>
    <property type="match status" value="1"/>
</dbReference>
<dbReference type="SUPFAM" id="SSF55729">
    <property type="entry name" value="Acyl-CoA N-acyltransferases (Nat)"/>
    <property type="match status" value="1"/>
</dbReference>
<protein>
    <submittedName>
        <fullName evidence="4">GNAT family N-acetyltransferase</fullName>
    </submittedName>
</protein>
<keyword evidence="5" id="KW-1185">Reference proteome</keyword>
<dbReference type="InterPro" id="IPR016181">
    <property type="entry name" value="Acyl_CoA_acyltransferase"/>
</dbReference>
<evidence type="ECO:0000313" key="4">
    <source>
        <dbReference type="EMBL" id="TLS36954.1"/>
    </source>
</evidence>
<dbReference type="PANTHER" id="PTHR43626:SF4">
    <property type="entry name" value="GCN5-RELATED N-ACETYLTRANSFERASE 2, CHLOROPLASTIC"/>
    <property type="match status" value="1"/>
</dbReference>
<evidence type="ECO:0000256" key="1">
    <source>
        <dbReference type="ARBA" id="ARBA00022679"/>
    </source>
</evidence>
<dbReference type="EMBL" id="SWLG01000008">
    <property type="protein sequence ID" value="TLS36954.1"/>
    <property type="molecule type" value="Genomic_DNA"/>
</dbReference>
<dbReference type="Gene3D" id="3.40.630.30">
    <property type="match status" value="1"/>
</dbReference>
<evidence type="ECO:0000313" key="5">
    <source>
        <dbReference type="Proteomes" id="UP000308230"/>
    </source>
</evidence>
<feature type="domain" description="N-acetyltransferase" evidence="3">
    <location>
        <begin position="7"/>
        <end position="143"/>
    </location>
</feature>
<evidence type="ECO:0000256" key="2">
    <source>
        <dbReference type="ARBA" id="ARBA00023315"/>
    </source>
</evidence>
<dbReference type="OrthoDB" id="9775804at2"/>
<dbReference type="GO" id="GO:0005737">
    <property type="term" value="C:cytoplasm"/>
    <property type="evidence" value="ECO:0007669"/>
    <property type="project" value="TreeGrafter"/>
</dbReference>
<dbReference type="AlphaFoldDB" id="A0A5R9F8U9"/>
<dbReference type="Proteomes" id="UP000308230">
    <property type="component" value="Unassembled WGS sequence"/>
</dbReference>
<keyword evidence="2" id="KW-0012">Acyltransferase</keyword>
<dbReference type="InterPro" id="IPR000182">
    <property type="entry name" value="GNAT_dom"/>
</dbReference>
<reference evidence="4 5" key="1">
    <citation type="submission" date="2019-04" db="EMBL/GenBank/DDBJ databases">
        <title>Bacillus caeni sp. nov., a bacterium isolated from mangrove sediment.</title>
        <authorList>
            <person name="Huang H."/>
            <person name="Mo K."/>
            <person name="Hu Y."/>
        </authorList>
    </citation>
    <scope>NUCLEOTIDE SEQUENCE [LARGE SCALE GENOMIC DNA]</scope>
    <source>
        <strain evidence="4 5">HB172195</strain>
    </source>
</reference>
<organism evidence="4 5">
    <name type="scientific">Exobacillus caeni</name>
    <dbReference type="NCBI Taxonomy" id="2574798"/>
    <lineage>
        <taxon>Bacteria</taxon>
        <taxon>Bacillati</taxon>
        <taxon>Bacillota</taxon>
        <taxon>Bacilli</taxon>
        <taxon>Bacillales</taxon>
        <taxon>Guptibacillaceae</taxon>
        <taxon>Exobacillus</taxon>
    </lineage>
</organism>
<dbReference type="PANTHER" id="PTHR43626">
    <property type="entry name" value="ACYL-COA N-ACYLTRANSFERASE"/>
    <property type="match status" value="1"/>
</dbReference>
<accession>A0A5R9F8U9</accession>
<dbReference type="CDD" id="cd04301">
    <property type="entry name" value="NAT_SF"/>
    <property type="match status" value="1"/>
</dbReference>
<dbReference type="InterPro" id="IPR045039">
    <property type="entry name" value="NSI-like"/>
</dbReference>
<dbReference type="RefSeq" id="WP_138127151.1">
    <property type="nucleotide sequence ID" value="NZ_SWLG01000008.1"/>
</dbReference>
<comment type="caution">
    <text evidence="4">The sequence shown here is derived from an EMBL/GenBank/DDBJ whole genome shotgun (WGS) entry which is preliminary data.</text>
</comment>
<name>A0A5R9F8U9_9BACL</name>
<keyword evidence="1 4" id="KW-0808">Transferase</keyword>
<dbReference type="GO" id="GO:0008080">
    <property type="term" value="F:N-acetyltransferase activity"/>
    <property type="evidence" value="ECO:0007669"/>
    <property type="project" value="InterPro"/>
</dbReference>
<gene>
    <name evidence="4" type="ORF">FCL54_13440</name>
</gene>
<sequence>MENTNQIKICNSLEGLDWGELVNLFETVEWKGRTKENLQQAFHSSYYVALLYDDNRLIGCGRVISDGVFYGAVYDVIIHPDYQGKGIGRKLMANILSKMDDVNFIHLTTTEGREPFYEKLGLRKHKTAMARYLDPEPAKKYLEEARFLKE</sequence>
<proteinExistence type="predicted"/>
<evidence type="ECO:0000259" key="3">
    <source>
        <dbReference type="PROSITE" id="PS51186"/>
    </source>
</evidence>
<dbReference type="Pfam" id="PF00583">
    <property type="entry name" value="Acetyltransf_1"/>
    <property type="match status" value="1"/>
</dbReference>